<proteinExistence type="predicted"/>
<reference evidence="2 3" key="1">
    <citation type="submission" date="2016-10" db="EMBL/GenBank/DDBJ databases">
        <authorList>
            <person name="de Groot N.N."/>
        </authorList>
    </citation>
    <scope>NUCLEOTIDE SEQUENCE [LARGE SCALE GENOMIC DNA]</scope>
    <source>
        <strain evidence="2 3">DSM 23609</strain>
    </source>
</reference>
<dbReference type="GO" id="GO:0005524">
    <property type="term" value="F:ATP binding"/>
    <property type="evidence" value="ECO:0007669"/>
    <property type="project" value="InterPro"/>
</dbReference>
<accession>A0A1I2J3Q4</accession>
<dbReference type="GO" id="GO:0000155">
    <property type="term" value="F:phosphorelay sensor kinase activity"/>
    <property type="evidence" value="ECO:0007669"/>
    <property type="project" value="InterPro"/>
</dbReference>
<dbReference type="PANTHER" id="PTHR30305:SF1">
    <property type="entry name" value="HPR KINASE_PHOSPHORYLASE"/>
    <property type="match status" value="1"/>
</dbReference>
<dbReference type="InterPro" id="IPR027417">
    <property type="entry name" value="P-loop_NTPase"/>
</dbReference>
<dbReference type="SUPFAM" id="SSF53795">
    <property type="entry name" value="PEP carboxykinase-like"/>
    <property type="match status" value="1"/>
</dbReference>
<protein>
    <submittedName>
        <fullName evidence="2">HPr Serine kinase C-terminal domain-containing protein</fullName>
    </submittedName>
</protein>
<evidence type="ECO:0000259" key="1">
    <source>
        <dbReference type="Pfam" id="PF07475"/>
    </source>
</evidence>
<dbReference type="CDD" id="cd01918">
    <property type="entry name" value="HprK_C"/>
    <property type="match status" value="1"/>
</dbReference>
<dbReference type="STRING" id="1076937.SAMN04488120_105156"/>
<dbReference type="Proteomes" id="UP000199771">
    <property type="component" value="Unassembled WGS sequence"/>
</dbReference>
<dbReference type="GO" id="GO:0006109">
    <property type="term" value="P:regulation of carbohydrate metabolic process"/>
    <property type="evidence" value="ECO:0007669"/>
    <property type="project" value="InterPro"/>
</dbReference>
<organism evidence="2 3">
    <name type="scientific">Fontimonas thermophila</name>
    <dbReference type="NCBI Taxonomy" id="1076937"/>
    <lineage>
        <taxon>Bacteria</taxon>
        <taxon>Pseudomonadati</taxon>
        <taxon>Pseudomonadota</taxon>
        <taxon>Gammaproteobacteria</taxon>
        <taxon>Nevskiales</taxon>
        <taxon>Nevskiaceae</taxon>
        <taxon>Fontimonas</taxon>
    </lineage>
</organism>
<dbReference type="InterPro" id="IPR011104">
    <property type="entry name" value="Hpr_kin/Pase_C"/>
</dbReference>
<sequence>MRVHGVGVLLTGASGVGKSELALELLSRGHRLIADDVAEFTVERGRVRGHCPRLLRGFIEARSLGILNVGKLYGARCLLASATLDLIVTLDAPPMHSETGIERLSGHRSVRTILGVTVPEISIPIRLGHNLAVLVEAACRDHRQRRAGYRADEDFARRQLKEIRKQKSR</sequence>
<gene>
    <name evidence="2" type="ORF">SAMN04488120_105156</name>
</gene>
<name>A0A1I2J3Q4_9GAMM</name>
<dbReference type="Pfam" id="PF07475">
    <property type="entry name" value="Hpr_kinase_C"/>
    <property type="match status" value="1"/>
</dbReference>
<dbReference type="Gene3D" id="3.40.50.300">
    <property type="entry name" value="P-loop containing nucleotide triphosphate hydrolases"/>
    <property type="match status" value="1"/>
</dbReference>
<keyword evidence="3" id="KW-1185">Reference proteome</keyword>
<feature type="domain" description="HPr kinase/phosphorylase C-terminal" evidence="1">
    <location>
        <begin position="1"/>
        <end position="158"/>
    </location>
</feature>
<keyword evidence="2" id="KW-0808">Transferase</keyword>
<dbReference type="OrthoDB" id="9778803at2"/>
<dbReference type="AlphaFoldDB" id="A0A1I2J3Q4"/>
<evidence type="ECO:0000313" key="2">
    <source>
        <dbReference type="EMBL" id="SFF48658.1"/>
    </source>
</evidence>
<evidence type="ECO:0000313" key="3">
    <source>
        <dbReference type="Proteomes" id="UP000199771"/>
    </source>
</evidence>
<dbReference type="PANTHER" id="PTHR30305">
    <property type="entry name" value="PROTEIN YJDM-RELATED"/>
    <property type="match status" value="1"/>
</dbReference>
<keyword evidence="2" id="KW-0418">Kinase</keyword>
<dbReference type="EMBL" id="FOOC01000005">
    <property type="protein sequence ID" value="SFF48658.1"/>
    <property type="molecule type" value="Genomic_DNA"/>
</dbReference>